<organism evidence="2 3">
    <name type="scientific">Hermetia illucens</name>
    <name type="common">Black soldier fly</name>
    <dbReference type="NCBI Taxonomy" id="343691"/>
    <lineage>
        <taxon>Eukaryota</taxon>
        <taxon>Metazoa</taxon>
        <taxon>Ecdysozoa</taxon>
        <taxon>Arthropoda</taxon>
        <taxon>Hexapoda</taxon>
        <taxon>Insecta</taxon>
        <taxon>Pterygota</taxon>
        <taxon>Neoptera</taxon>
        <taxon>Endopterygota</taxon>
        <taxon>Diptera</taxon>
        <taxon>Brachycera</taxon>
        <taxon>Stratiomyomorpha</taxon>
        <taxon>Stratiomyidae</taxon>
        <taxon>Hermetiinae</taxon>
        <taxon>Hermetia</taxon>
    </lineage>
</organism>
<sequence length="102" mass="12234">MIWPCVQKKSFEYIDVNNNVLITEELTDQEIAESVLQKENQEQMSQHYDDDETEPDKPLILEETYKCLKKLMNFFQHTQYSEHILSKINEIENNLEIQILNK</sequence>
<dbReference type="AlphaFoldDB" id="A0A7R8YYS0"/>
<gene>
    <name evidence="2" type="ORF">HERILL_LOCUS12281</name>
</gene>
<dbReference type="InParanoid" id="A0A7R8YYS0"/>
<evidence type="ECO:0000313" key="2">
    <source>
        <dbReference type="EMBL" id="CAD7089750.1"/>
    </source>
</evidence>
<protein>
    <submittedName>
        <fullName evidence="2">Uncharacterized protein</fullName>
    </submittedName>
</protein>
<evidence type="ECO:0000313" key="3">
    <source>
        <dbReference type="Proteomes" id="UP000594454"/>
    </source>
</evidence>
<name>A0A7R8YYS0_HERIL</name>
<dbReference type="Proteomes" id="UP000594454">
    <property type="component" value="Chromosome 5"/>
</dbReference>
<evidence type="ECO:0000256" key="1">
    <source>
        <dbReference type="SAM" id="MobiDB-lite"/>
    </source>
</evidence>
<reference evidence="2 3" key="1">
    <citation type="submission" date="2020-11" db="EMBL/GenBank/DDBJ databases">
        <authorList>
            <person name="Wallbank WR R."/>
            <person name="Pardo Diaz C."/>
            <person name="Kozak K."/>
            <person name="Martin S."/>
            <person name="Jiggins C."/>
            <person name="Moest M."/>
            <person name="Warren A I."/>
            <person name="Generalovic N T."/>
            <person name="Byers J.R.P. K."/>
            <person name="Montejo-Kovacevich G."/>
            <person name="Yen C E."/>
        </authorList>
    </citation>
    <scope>NUCLEOTIDE SEQUENCE [LARGE SCALE GENOMIC DNA]</scope>
</reference>
<feature type="region of interest" description="Disordered" evidence="1">
    <location>
        <begin position="36"/>
        <end position="56"/>
    </location>
</feature>
<proteinExistence type="predicted"/>
<dbReference type="EMBL" id="LR899013">
    <property type="protein sequence ID" value="CAD7089750.1"/>
    <property type="molecule type" value="Genomic_DNA"/>
</dbReference>
<keyword evidence="3" id="KW-1185">Reference proteome</keyword>
<accession>A0A7R8YYS0</accession>